<evidence type="ECO:0000313" key="2">
    <source>
        <dbReference type="EMBL" id="CAE2235114.1"/>
    </source>
</evidence>
<feature type="coiled-coil region" evidence="1">
    <location>
        <begin position="96"/>
        <end position="137"/>
    </location>
</feature>
<accession>A0A7S4MPN2</accession>
<evidence type="ECO:0000256" key="1">
    <source>
        <dbReference type="SAM" id="Coils"/>
    </source>
</evidence>
<dbReference type="AlphaFoldDB" id="A0A7S4MPN2"/>
<reference evidence="2" key="1">
    <citation type="submission" date="2021-01" db="EMBL/GenBank/DDBJ databases">
        <authorList>
            <person name="Corre E."/>
            <person name="Pelletier E."/>
            <person name="Niang G."/>
            <person name="Scheremetjew M."/>
            <person name="Finn R."/>
            <person name="Kale V."/>
            <person name="Holt S."/>
            <person name="Cochrane G."/>
            <person name="Meng A."/>
            <person name="Brown T."/>
            <person name="Cohen L."/>
        </authorList>
    </citation>
    <scope>NUCLEOTIDE SEQUENCE</scope>
    <source>
        <strain evidence="2">DIVA3 518/3/11/1/6</strain>
    </source>
</reference>
<proteinExistence type="predicted"/>
<protein>
    <submittedName>
        <fullName evidence="2">Uncharacterized protein</fullName>
    </submittedName>
</protein>
<sequence length="328" mass="36998">MKNNQLTGLFPNLVTKLQELGCKVDVSGNKLVQDLPNVEEWLCNSLKNDVKTDMKPLWKAIEAFKAGKEAQLALTTGAVPFHLLQPHGWPTILETLKTTKVEKDNTATKAQELKARIAELRAELGAAEDKLASISDTCKSWEAITKEYDSALLLTEKYEEKEIQLAARINEKLQHSAQENEEVNLTADELSLVFNAIGASQQFIENTAGMTGEDFLLDQNFHFPGISLEDELNACYCKHMLKYKLIPCEHHQNDCKVCACKTSKELSDLLHRQSLPIDSDLLEKHHINGPRILMMGTPSMERLFSVPRDRAREICTTLNRLHKKTLPH</sequence>
<keyword evidence="1" id="KW-0175">Coiled coil</keyword>
<organism evidence="2">
    <name type="scientific">Vannella robusta</name>
    <dbReference type="NCBI Taxonomy" id="1487602"/>
    <lineage>
        <taxon>Eukaryota</taxon>
        <taxon>Amoebozoa</taxon>
        <taxon>Discosea</taxon>
        <taxon>Flabellinia</taxon>
        <taxon>Vannellidae</taxon>
        <taxon>Vannella</taxon>
    </lineage>
</organism>
<gene>
    <name evidence="2" type="ORF">VSP0166_LOCUS15056</name>
</gene>
<name>A0A7S4MPN2_9EUKA</name>
<dbReference type="EMBL" id="HBKP01021477">
    <property type="protein sequence ID" value="CAE2235114.1"/>
    <property type="molecule type" value="Transcribed_RNA"/>
</dbReference>